<evidence type="ECO:0000256" key="4">
    <source>
        <dbReference type="ARBA" id="ARBA00023204"/>
    </source>
</evidence>
<dbReference type="InterPro" id="IPR018328">
    <property type="entry name" value="Rad4_beta-hairpin_dom3"/>
</dbReference>
<dbReference type="SMART" id="SM01032">
    <property type="entry name" value="BHD_3"/>
    <property type="match status" value="1"/>
</dbReference>
<dbReference type="InterPro" id="IPR036985">
    <property type="entry name" value="Transglutaminase-like_sf"/>
</dbReference>
<dbReference type="AlphaFoldDB" id="A0AA88UYC1"/>
<dbReference type="Pfam" id="PF03835">
    <property type="entry name" value="Rad4"/>
    <property type="match status" value="1"/>
</dbReference>
<dbReference type="Gene3D" id="3.30.70.2460">
    <property type="entry name" value="Rad4, beta-hairpin domain BHD3"/>
    <property type="match status" value="1"/>
</dbReference>
<dbReference type="FunFam" id="3.30.70.2460:FF:000001">
    <property type="entry name" value="DNA repair protein Rad4 family"/>
    <property type="match status" value="1"/>
</dbReference>
<feature type="domain" description="Rad4 beta-hairpin" evidence="8">
    <location>
        <begin position="458"/>
        <end position="532"/>
    </location>
</feature>
<protein>
    <recommendedName>
        <fullName evidence="8">Rad4 beta-hairpin domain-containing protein</fullName>
    </recommendedName>
</protein>
<dbReference type="EMBL" id="JAVXUP010004000">
    <property type="protein sequence ID" value="KAK2997774.1"/>
    <property type="molecule type" value="Genomic_DNA"/>
</dbReference>
<dbReference type="SUPFAM" id="SSF54001">
    <property type="entry name" value="Cysteine proteinases"/>
    <property type="match status" value="1"/>
</dbReference>
<dbReference type="PANTHER" id="PTHR12135:SF0">
    <property type="entry name" value="DNA REPAIR PROTEIN COMPLEMENTING XP-C CELLS"/>
    <property type="match status" value="1"/>
</dbReference>
<keyword evidence="5" id="KW-0539">Nucleus</keyword>
<dbReference type="PANTHER" id="PTHR12135">
    <property type="entry name" value="DNA REPAIR PROTEIN XP-C / RAD4"/>
    <property type="match status" value="1"/>
</dbReference>
<dbReference type="GO" id="GO:0005737">
    <property type="term" value="C:cytoplasm"/>
    <property type="evidence" value="ECO:0007669"/>
    <property type="project" value="TreeGrafter"/>
</dbReference>
<keyword evidence="4" id="KW-0234">DNA repair</keyword>
<gene>
    <name evidence="9" type="ORF">RJ639_026035</name>
</gene>
<dbReference type="GO" id="GO:0006298">
    <property type="term" value="P:mismatch repair"/>
    <property type="evidence" value="ECO:0007669"/>
    <property type="project" value="TreeGrafter"/>
</dbReference>
<evidence type="ECO:0000256" key="3">
    <source>
        <dbReference type="ARBA" id="ARBA00022763"/>
    </source>
</evidence>
<dbReference type="Proteomes" id="UP001188597">
    <property type="component" value="Unassembled WGS sequence"/>
</dbReference>
<dbReference type="GO" id="GO:0003684">
    <property type="term" value="F:damaged DNA binding"/>
    <property type="evidence" value="ECO:0007669"/>
    <property type="project" value="InterPro"/>
</dbReference>
<keyword evidence="6" id="KW-0175">Coiled coil</keyword>
<keyword evidence="3" id="KW-0227">DNA damage</keyword>
<dbReference type="GO" id="GO:0000111">
    <property type="term" value="C:nucleotide-excision repair factor 2 complex"/>
    <property type="evidence" value="ECO:0007669"/>
    <property type="project" value="TreeGrafter"/>
</dbReference>
<evidence type="ECO:0000256" key="5">
    <source>
        <dbReference type="ARBA" id="ARBA00023242"/>
    </source>
</evidence>
<comment type="similarity">
    <text evidence="2">Belongs to the XPC family.</text>
</comment>
<dbReference type="InterPro" id="IPR004583">
    <property type="entry name" value="DNA_repair_Rad4"/>
</dbReference>
<dbReference type="InterPro" id="IPR018325">
    <property type="entry name" value="Rad4/PNGase_transGLS-fold"/>
</dbReference>
<keyword evidence="10" id="KW-1185">Reference proteome</keyword>
<feature type="region of interest" description="Disordered" evidence="7">
    <location>
        <begin position="596"/>
        <end position="626"/>
    </location>
</feature>
<accession>A0AA88UYC1</accession>
<sequence length="661" mass="72758">MVFLKPWQLSKKLSGSFHRCLLCVGLVGRILAGVDLNLSGFRFVSILDVVSLKPDAGKSESISPDTRKRGTGIFKSSTLMVARPNQVLVSPGKESAHDEKDGVCETSLRGREAEVGKPTRSVSRLKDSVIAEQLDEKTSDSLVCEAQNGISGGCITTNTGGSKRKGDVEFETQLEMALSATAAGISKSNMESDMKILHSNSSTLSSPFKRVRKIGSEESSSSFFGISTAVGSRKMGPPLYWAEVYCSQANLTGKWMHVDAVNALIDGEQKVEAAAAACKTFLRYVVAFAGHGAKDVTRRYCMKWYKIASQRINPMWWDAVLAPLKQLESGATGELVHLKEAVSKEHDKVKTSSDPSNVPGSPAAEVLKEDGENFDAESSTRNFIASRTSLEDMDLETRALTEPLPTNQQVLKRSLKPSKGQAFESDHCGEVDRDATIALYGKWQIEPLCLPAAVDGIVPKNERGQVDVWSEKCLPPGTVHLGLPRVFNIAKRLGIDFAPAMVGFEFQHGRSIPVYDGIVVCAEFKDAILEAYAEVEERREAEERKQSEAEALSRWYQLLSSIVIRQDLEERYGKSVPSHASNDIRKLDENLSVHIGDSKDDRQASGCQQTNRCDNRRGAFPSVPTQDHEHVFLTDDQTFDEESSTRTKLCRCGFRIQVEEL</sequence>
<dbReference type="GO" id="GO:0071942">
    <property type="term" value="C:XPC complex"/>
    <property type="evidence" value="ECO:0007669"/>
    <property type="project" value="TreeGrafter"/>
</dbReference>
<evidence type="ECO:0000256" key="7">
    <source>
        <dbReference type="SAM" id="MobiDB-lite"/>
    </source>
</evidence>
<dbReference type="InterPro" id="IPR038765">
    <property type="entry name" value="Papain-like_cys_pep_sf"/>
</dbReference>
<dbReference type="Gene3D" id="3.90.260.10">
    <property type="entry name" value="Transglutaminase-like"/>
    <property type="match status" value="1"/>
</dbReference>
<dbReference type="GO" id="GO:0006289">
    <property type="term" value="P:nucleotide-excision repair"/>
    <property type="evidence" value="ECO:0007669"/>
    <property type="project" value="InterPro"/>
</dbReference>
<comment type="caution">
    <text evidence="9">The sequence shown here is derived from an EMBL/GenBank/DDBJ whole genome shotgun (WGS) entry which is preliminary data.</text>
</comment>
<dbReference type="GO" id="GO:0003697">
    <property type="term" value="F:single-stranded DNA binding"/>
    <property type="evidence" value="ECO:0007669"/>
    <property type="project" value="TreeGrafter"/>
</dbReference>
<evidence type="ECO:0000256" key="1">
    <source>
        <dbReference type="ARBA" id="ARBA00004123"/>
    </source>
</evidence>
<dbReference type="Pfam" id="PF10405">
    <property type="entry name" value="BHD_3"/>
    <property type="match status" value="1"/>
</dbReference>
<proteinExistence type="inferred from homology"/>
<dbReference type="InterPro" id="IPR042488">
    <property type="entry name" value="Rad4_BHD3_sf"/>
</dbReference>
<evidence type="ECO:0000313" key="9">
    <source>
        <dbReference type="EMBL" id="KAK2997774.1"/>
    </source>
</evidence>
<evidence type="ECO:0000256" key="6">
    <source>
        <dbReference type="SAM" id="Coils"/>
    </source>
</evidence>
<organism evidence="9 10">
    <name type="scientific">Escallonia herrerae</name>
    <dbReference type="NCBI Taxonomy" id="1293975"/>
    <lineage>
        <taxon>Eukaryota</taxon>
        <taxon>Viridiplantae</taxon>
        <taxon>Streptophyta</taxon>
        <taxon>Embryophyta</taxon>
        <taxon>Tracheophyta</taxon>
        <taxon>Spermatophyta</taxon>
        <taxon>Magnoliopsida</taxon>
        <taxon>eudicotyledons</taxon>
        <taxon>Gunneridae</taxon>
        <taxon>Pentapetalae</taxon>
        <taxon>asterids</taxon>
        <taxon>campanulids</taxon>
        <taxon>Escalloniales</taxon>
        <taxon>Escalloniaceae</taxon>
        <taxon>Escallonia</taxon>
    </lineage>
</organism>
<evidence type="ECO:0000259" key="8">
    <source>
        <dbReference type="SMART" id="SM01032"/>
    </source>
</evidence>
<comment type="subcellular location">
    <subcellularLocation>
        <location evidence="1">Nucleus</location>
    </subcellularLocation>
</comment>
<evidence type="ECO:0000313" key="10">
    <source>
        <dbReference type="Proteomes" id="UP001188597"/>
    </source>
</evidence>
<reference evidence="9" key="1">
    <citation type="submission" date="2022-12" db="EMBL/GenBank/DDBJ databases">
        <title>Draft genome assemblies for two species of Escallonia (Escalloniales).</title>
        <authorList>
            <person name="Chanderbali A."/>
            <person name="Dervinis C."/>
            <person name="Anghel I."/>
            <person name="Soltis D."/>
            <person name="Soltis P."/>
            <person name="Zapata F."/>
        </authorList>
    </citation>
    <scope>NUCLEOTIDE SEQUENCE</scope>
    <source>
        <strain evidence="9">UCBG64.0493</strain>
        <tissue evidence="9">Leaf</tissue>
    </source>
</reference>
<feature type="coiled-coil region" evidence="6">
    <location>
        <begin position="525"/>
        <end position="552"/>
    </location>
</feature>
<name>A0AA88UYC1_9ASTE</name>
<evidence type="ECO:0000256" key="2">
    <source>
        <dbReference type="ARBA" id="ARBA00009525"/>
    </source>
</evidence>